<feature type="domain" description="PTS EIIB type-4" evidence="8">
    <location>
        <begin position="1"/>
        <end position="159"/>
    </location>
</feature>
<dbReference type="GO" id="GO:0016301">
    <property type="term" value="F:kinase activity"/>
    <property type="evidence" value="ECO:0007669"/>
    <property type="project" value="UniProtKB-KW"/>
</dbReference>
<proteinExistence type="predicted"/>
<dbReference type="SUPFAM" id="SSF52728">
    <property type="entry name" value="PTS IIb component"/>
    <property type="match status" value="1"/>
</dbReference>
<dbReference type="GO" id="GO:0008982">
    <property type="term" value="F:protein-N(PI)-phosphohistidine-sugar phosphotransferase activity"/>
    <property type="evidence" value="ECO:0007669"/>
    <property type="project" value="InterPro"/>
</dbReference>
<keyword evidence="6" id="KW-0598">Phosphotransferase system</keyword>
<dbReference type="Gene3D" id="3.40.35.10">
    <property type="entry name" value="Phosphotransferase system, sorbose subfamily IIB component"/>
    <property type="match status" value="1"/>
</dbReference>
<protein>
    <submittedName>
        <fullName evidence="9">PTS sugar transporter subunit IIB</fullName>
    </submittedName>
</protein>
<evidence type="ECO:0000256" key="1">
    <source>
        <dbReference type="ARBA" id="ARBA00004496"/>
    </source>
</evidence>
<reference evidence="9 10" key="1">
    <citation type="submission" date="2023-01" db="EMBL/GenBank/DDBJ databases">
        <title>Complete genome sequence of Lacticaseibacillus paracasei SRCM217440 isolated from Makgeolli.</title>
        <authorList>
            <person name="Yang H.-G."/>
            <person name="Jeong S.-J."/>
            <person name="Ha G.-S."/>
            <person name="Yang H.-J."/>
            <person name="Jeong D.-Y."/>
        </authorList>
    </citation>
    <scope>NUCLEOTIDE SEQUENCE [LARGE SCALE GENOMIC DNA]</scope>
    <source>
        <strain evidence="9 10">SRCM217440</strain>
    </source>
</reference>
<dbReference type="PROSITE" id="PS51101">
    <property type="entry name" value="PTS_EIIB_TYPE_4"/>
    <property type="match status" value="1"/>
</dbReference>
<comment type="subcellular location">
    <subcellularLocation>
        <location evidence="1">Cytoplasm</location>
    </subcellularLocation>
</comment>
<keyword evidence="4 9" id="KW-0762">Sugar transport</keyword>
<evidence type="ECO:0000256" key="4">
    <source>
        <dbReference type="ARBA" id="ARBA00022597"/>
    </source>
</evidence>
<evidence type="ECO:0000313" key="9">
    <source>
        <dbReference type="EMBL" id="MDB1563343.1"/>
    </source>
</evidence>
<keyword evidence="5" id="KW-0808">Transferase</keyword>
<dbReference type="Pfam" id="PF03830">
    <property type="entry name" value="PTSIIB_sorb"/>
    <property type="match status" value="1"/>
</dbReference>
<dbReference type="EMBL" id="JAQLSF010000001">
    <property type="protein sequence ID" value="MDB1563343.1"/>
    <property type="molecule type" value="Genomic_DNA"/>
</dbReference>
<evidence type="ECO:0000256" key="6">
    <source>
        <dbReference type="ARBA" id="ARBA00022683"/>
    </source>
</evidence>
<evidence type="ECO:0000256" key="7">
    <source>
        <dbReference type="ARBA" id="ARBA00022777"/>
    </source>
</evidence>
<dbReference type="GO" id="GO:0009401">
    <property type="term" value="P:phosphoenolpyruvate-dependent sugar phosphotransferase system"/>
    <property type="evidence" value="ECO:0007669"/>
    <property type="project" value="UniProtKB-KW"/>
</dbReference>
<accession>A0AAW6A4F8</accession>
<keyword evidence="7" id="KW-0418">Kinase</keyword>
<evidence type="ECO:0000313" key="10">
    <source>
        <dbReference type="Proteomes" id="UP001212327"/>
    </source>
</evidence>
<name>A0AAW6A4F8_LACPA</name>
<dbReference type="AlphaFoldDB" id="A0AAW6A4F8"/>
<dbReference type="InterPro" id="IPR036667">
    <property type="entry name" value="PTS_IIB_sorbose-sp_sf"/>
</dbReference>
<evidence type="ECO:0000256" key="5">
    <source>
        <dbReference type="ARBA" id="ARBA00022679"/>
    </source>
</evidence>
<keyword evidence="3" id="KW-0963">Cytoplasm</keyword>
<evidence type="ECO:0000256" key="3">
    <source>
        <dbReference type="ARBA" id="ARBA00022490"/>
    </source>
</evidence>
<keyword evidence="2" id="KW-0813">Transport</keyword>
<dbReference type="GO" id="GO:0005737">
    <property type="term" value="C:cytoplasm"/>
    <property type="evidence" value="ECO:0007669"/>
    <property type="project" value="UniProtKB-SubCell"/>
</dbReference>
<evidence type="ECO:0000259" key="8">
    <source>
        <dbReference type="PROSITE" id="PS51101"/>
    </source>
</evidence>
<organism evidence="9 10">
    <name type="scientific">Lacticaseibacillus paracasei</name>
    <name type="common">Lactobacillus paracasei</name>
    <dbReference type="NCBI Taxonomy" id="1597"/>
    <lineage>
        <taxon>Bacteria</taxon>
        <taxon>Bacillati</taxon>
        <taxon>Bacillota</taxon>
        <taxon>Bacilli</taxon>
        <taxon>Lactobacillales</taxon>
        <taxon>Lactobacillaceae</taxon>
        <taxon>Lacticaseibacillus</taxon>
    </lineage>
</organism>
<evidence type="ECO:0000256" key="2">
    <source>
        <dbReference type="ARBA" id="ARBA00022448"/>
    </source>
</evidence>
<dbReference type="Proteomes" id="UP001212327">
    <property type="component" value="Unassembled WGS sequence"/>
</dbReference>
<dbReference type="RefSeq" id="WP_016388397.1">
    <property type="nucleotide sequence ID" value="NZ_CP080336.1"/>
</dbReference>
<comment type="caution">
    <text evidence="9">The sequence shown here is derived from an EMBL/GenBank/DDBJ whole genome shotgun (WGS) entry which is preliminary data.</text>
</comment>
<sequence>MGKIIFSRIDFRLIHGQVVTKWIKQYPATNIVIINDELAADDFMADIYEMAAPSDVGVTISNEEGAQETIDGLNGNVFVLFKNINSALSMAKKGLPFDRLVVGGVPQVEGKKMVTKAVYVDKSDIEKLIEIANHGIDVTFQAIPEDHPLKLADLRQKFN</sequence>
<gene>
    <name evidence="9" type="ORF">PGA78_00875</name>
</gene>
<dbReference type="InterPro" id="IPR004720">
    <property type="entry name" value="PTS_IIB_sorbose-sp"/>
</dbReference>